<evidence type="ECO:0000256" key="3">
    <source>
        <dbReference type="ARBA" id="ARBA00022449"/>
    </source>
</evidence>
<feature type="transmembrane region" description="Helical" evidence="8">
    <location>
        <begin position="380"/>
        <end position="398"/>
    </location>
</feature>
<dbReference type="InterPro" id="IPR051359">
    <property type="entry name" value="CaCA_antiporter"/>
</dbReference>
<protein>
    <submittedName>
        <fullName evidence="11">Sodium/calcium exchanger 7</fullName>
    </submittedName>
</protein>
<keyword evidence="4" id="KW-0106">Calcium</keyword>
<name>A0A6J1LGW1_DROHY</name>
<feature type="transmembrane region" description="Helical" evidence="8">
    <location>
        <begin position="290"/>
        <end position="308"/>
    </location>
</feature>
<feature type="domain" description="Sodium/calcium exchanger membrane region" evidence="9">
    <location>
        <begin position="66"/>
        <end position="206"/>
    </location>
</feature>
<evidence type="ECO:0000256" key="8">
    <source>
        <dbReference type="SAM" id="Phobius"/>
    </source>
</evidence>
<feature type="transmembrane region" description="Helical" evidence="8">
    <location>
        <begin position="192"/>
        <end position="212"/>
    </location>
</feature>
<feature type="transmembrane region" description="Helical" evidence="8">
    <location>
        <begin position="132"/>
        <end position="152"/>
    </location>
</feature>
<feature type="transmembrane region" description="Helical" evidence="8">
    <location>
        <begin position="487"/>
        <end position="505"/>
    </location>
</feature>
<dbReference type="InterPro" id="IPR004837">
    <property type="entry name" value="NaCa_Exmemb"/>
</dbReference>
<dbReference type="Pfam" id="PF01699">
    <property type="entry name" value="Na_Ca_ex"/>
    <property type="match status" value="2"/>
</dbReference>
<keyword evidence="2" id="KW-0813">Transport</keyword>
<keyword evidence="4" id="KW-0406">Ion transport</keyword>
<dbReference type="OrthoDB" id="407410at2759"/>
<reference evidence="11" key="1">
    <citation type="submission" date="2025-08" db="UniProtKB">
        <authorList>
            <consortium name="RefSeq"/>
        </authorList>
    </citation>
    <scope>IDENTIFICATION</scope>
    <source>
        <strain evidence="11">15085-1641.00</strain>
        <tissue evidence="11">Whole body</tissue>
    </source>
</reference>
<evidence type="ECO:0000256" key="4">
    <source>
        <dbReference type="ARBA" id="ARBA00022568"/>
    </source>
</evidence>
<feature type="transmembrane region" description="Helical" evidence="8">
    <location>
        <begin position="517"/>
        <end position="536"/>
    </location>
</feature>
<dbReference type="RefSeq" id="XP_023166304.2">
    <property type="nucleotide sequence ID" value="XM_023310536.2"/>
</dbReference>
<dbReference type="PANTHER" id="PTHR12266:SF0">
    <property type="entry name" value="MITOCHONDRIAL SODIUM_CALCIUM EXCHANGER PROTEIN"/>
    <property type="match status" value="1"/>
</dbReference>
<feature type="transmembrane region" description="Helical" evidence="8">
    <location>
        <begin position="347"/>
        <end position="368"/>
    </location>
</feature>
<accession>A0A6J1LGW1</accession>
<dbReference type="OMA" id="VSIDKKC"/>
<proteinExistence type="predicted"/>
<evidence type="ECO:0000256" key="6">
    <source>
        <dbReference type="ARBA" id="ARBA00022989"/>
    </source>
</evidence>
<keyword evidence="6 8" id="KW-1133">Transmembrane helix</keyword>
<dbReference type="Gene3D" id="1.20.1420.30">
    <property type="entry name" value="NCX, central ion-binding region"/>
    <property type="match status" value="1"/>
</dbReference>
<comment type="subcellular location">
    <subcellularLocation>
        <location evidence="1">Membrane</location>
        <topology evidence="1">Multi-pass membrane protein</topology>
    </subcellularLocation>
</comment>
<feature type="domain" description="Sodium/calcium exchanger membrane region" evidence="9">
    <location>
        <begin position="386"/>
        <end position="533"/>
    </location>
</feature>
<feature type="transmembrane region" description="Helical" evidence="8">
    <location>
        <begin position="418"/>
        <end position="440"/>
    </location>
</feature>
<dbReference type="InterPro" id="IPR044880">
    <property type="entry name" value="NCX_ion-bd_dom_sf"/>
</dbReference>
<keyword evidence="10" id="KW-1185">Reference proteome</keyword>
<feature type="transmembrane region" description="Helical" evidence="8">
    <location>
        <begin position="58"/>
        <end position="83"/>
    </location>
</feature>
<dbReference type="GO" id="GO:0016020">
    <property type="term" value="C:membrane"/>
    <property type="evidence" value="ECO:0007669"/>
    <property type="project" value="UniProtKB-SubCell"/>
</dbReference>
<dbReference type="GeneID" id="111596345"/>
<dbReference type="KEGG" id="dhe:111596345"/>
<evidence type="ECO:0000313" key="10">
    <source>
        <dbReference type="Proteomes" id="UP000504633"/>
    </source>
</evidence>
<dbReference type="GO" id="GO:0005432">
    <property type="term" value="F:calcium:sodium antiporter activity"/>
    <property type="evidence" value="ECO:0007669"/>
    <property type="project" value="TreeGrafter"/>
</dbReference>
<dbReference type="AlphaFoldDB" id="A0A6J1LGW1"/>
<keyword evidence="5 8" id="KW-0812">Transmembrane</keyword>
<evidence type="ECO:0000313" key="11">
    <source>
        <dbReference type="RefSeq" id="XP_023166304.2"/>
    </source>
</evidence>
<keyword evidence="3" id="KW-0050">Antiport</keyword>
<dbReference type="PANTHER" id="PTHR12266">
    <property type="entry name" value="NA+/CA2+ K+ INDEPENDENT EXCHANGER"/>
    <property type="match status" value="1"/>
</dbReference>
<gene>
    <name evidence="11" type="primary">LOC111596345</name>
</gene>
<organism evidence="10 11">
    <name type="scientific">Drosophila hydei</name>
    <name type="common">Fruit fly</name>
    <dbReference type="NCBI Taxonomy" id="7224"/>
    <lineage>
        <taxon>Eukaryota</taxon>
        <taxon>Metazoa</taxon>
        <taxon>Ecdysozoa</taxon>
        <taxon>Arthropoda</taxon>
        <taxon>Hexapoda</taxon>
        <taxon>Insecta</taxon>
        <taxon>Pterygota</taxon>
        <taxon>Neoptera</taxon>
        <taxon>Endopterygota</taxon>
        <taxon>Diptera</taxon>
        <taxon>Brachycera</taxon>
        <taxon>Muscomorpha</taxon>
        <taxon>Ephydroidea</taxon>
        <taxon>Drosophilidae</taxon>
        <taxon>Drosophila</taxon>
    </lineage>
</organism>
<dbReference type="Proteomes" id="UP000504633">
    <property type="component" value="Unplaced"/>
</dbReference>
<evidence type="ECO:0000256" key="2">
    <source>
        <dbReference type="ARBA" id="ARBA00022448"/>
    </source>
</evidence>
<evidence type="ECO:0000256" key="5">
    <source>
        <dbReference type="ARBA" id="ARBA00022692"/>
    </source>
</evidence>
<feature type="transmembrane region" description="Helical" evidence="8">
    <location>
        <begin position="447"/>
        <end position="475"/>
    </location>
</feature>
<evidence type="ECO:0000256" key="1">
    <source>
        <dbReference type="ARBA" id="ARBA00004141"/>
    </source>
</evidence>
<sequence length="556" mass="63331">MNKSDSSSVDCFAMLDLPYEERCEFVREAKKCELNMNFVPYLDLLACHFKIRNQFDELVYIAMLLFLSLELLICLGYVVHYYYTPMLTALAKMLHMNEHLAGVTIISIGNTLPKLYDNLLGLELRTFRASQLSTGFLLLLFVAVSCVGLICYMRPFWMNSHRTVRDLLFFIYGLTLLEYVSINDGVITLIEYLLLIFVYLIYLTINVLDLYMQHLSLKFLRREMHARPTKVQALQEKYYILVQDLRLGTQCRSYSNSIRQEFQNSRNEACAGLKLCCLKDWQRANPLKRAFYIARAPIVLLCAIYIPLVDYERHRHGWCKLLNCMQICLNPTLTVALMFHDKSVPWYSSPCVLSFLLLTLPLSLFVLLHSNARVAPKYHSVFAILNLTGCLLITYHLVNELSLILELIGTLRHMPANVIGATVGPIASGLPDLVTSFSLCKQGYERMAYAAAIGSSILNIILGKSGNLITAMILYCLSPNDEVINVYSENAFILLLLGLLSMLLLISLFKCNAQRSLGVYSLSIYLTYLLFIVVVMKGTFHISTKGFLRTDHESDS</sequence>
<evidence type="ECO:0000256" key="7">
    <source>
        <dbReference type="ARBA" id="ARBA00023136"/>
    </source>
</evidence>
<keyword evidence="7 8" id="KW-0472">Membrane</keyword>
<keyword evidence="4" id="KW-0109">Calcium transport</keyword>
<dbReference type="GO" id="GO:0006874">
    <property type="term" value="P:intracellular calcium ion homeostasis"/>
    <property type="evidence" value="ECO:0007669"/>
    <property type="project" value="TreeGrafter"/>
</dbReference>
<evidence type="ECO:0000259" key="9">
    <source>
        <dbReference type="Pfam" id="PF01699"/>
    </source>
</evidence>